<accession>A0A016TT51</accession>
<protein>
    <submittedName>
        <fullName evidence="2">Uncharacterized protein</fullName>
    </submittedName>
</protein>
<evidence type="ECO:0000256" key="1">
    <source>
        <dbReference type="SAM" id="MobiDB-lite"/>
    </source>
</evidence>
<evidence type="ECO:0000313" key="3">
    <source>
        <dbReference type="Proteomes" id="UP000024635"/>
    </source>
</evidence>
<dbReference type="EMBL" id="JARK01001415">
    <property type="protein sequence ID" value="EYC05965.1"/>
    <property type="molecule type" value="Genomic_DNA"/>
</dbReference>
<comment type="caution">
    <text evidence="2">The sequence shown here is derived from an EMBL/GenBank/DDBJ whole genome shotgun (WGS) entry which is preliminary data.</text>
</comment>
<proteinExistence type="predicted"/>
<reference evidence="3" key="1">
    <citation type="journal article" date="2015" name="Nat. Genet.">
        <title>The genome and transcriptome of the zoonotic hookworm Ancylostoma ceylanicum identify infection-specific gene families.</title>
        <authorList>
            <person name="Schwarz E.M."/>
            <person name="Hu Y."/>
            <person name="Antoshechkin I."/>
            <person name="Miller M.M."/>
            <person name="Sternberg P.W."/>
            <person name="Aroian R.V."/>
        </authorList>
    </citation>
    <scope>NUCLEOTIDE SEQUENCE</scope>
    <source>
        <strain evidence="3">HY135</strain>
    </source>
</reference>
<dbReference type="AlphaFoldDB" id="A0A016TT51"/>
<keyword evidence="3" id="KW-1185">Reference proteome</keyword>
<name>A0A016TT51_9BILA</name>
<evidence type="ECO:0000313" key="2">
    <source>
        <dbReference type="EMBL" id="EYC05965.1"/>
    </source>
</evidence>
<organism evidence="2 3">
    <name type="scientific">Ancylostoma ceylanicum</name>
    <dbReference type="NCBI Taxonomy" id="53326"/>
    <lineage>
        <taxon>Eukaryota</taxon>
        <taxon>Metazoa</taxon>
        <taxon>Ecdysozoa</taxon>
        <taxon>Nematoda</taxon>
        <taxon>Chromadorea</taxon>
        <taxon>Rhabditida</taxon>
        <taxon>Rhabditina</taxon>
        <taxon>Rhabditomorpha</taxon>
        <taxon>Strongyloidea</taxon>
        <taxon>Ancylostomatidae</taxon>
        <taxon>Ancylostomatinae</taxon>
        <taxon>Ancylostoma</taxon>
    </lineage>
</organism>
<feature type="region of interest" description="Disordered" evidence="1">
    <location>
        <begin position="47"/>
        <end position="71"/>
    </location>
</feature>
<dbReference type="Proteomes" id="UP000024635">
    <property type="component" value="Unassembled WGS sequence"/>
</dbReference>
<sequence length="98" mass="11047">MRGRLSNALAQGRAQRAAPNLILTMSNARSDDAVLQNEFTLSRTVDDEKERQTLHSSNALQDRGLQKTHPETMKRQKYASMYKLLMGMTPLTPSKSQL</sequence>
<gene>
    <name evidence="2" type="primary">Acey_s0079.g1278</name>
    <name evidence="2" type="ORF">Y032_0079g1278</name>
</gene>